<protein>
    <submittedName>
        <fullName evidence="4">FAD binding domain-containing protein</fullName>
    </submittedName>
</protein>
<dbReference type="SUPFAM" id="SSF56176">
    <property type="entry name" value="FAD-binding/transporter-associated domain-like"/>
    <property type="match status" value="1"/>
</dbReference>
<comment type="similarity">
    <text evidence="1">Belongs to the oxygen-dependent FAD-linked oxidoreductase family.</text>
</comment>
<name>A0A8K0R3U7_9PLEO</name>
<organism evidence="4 5">
    <name type="scientific">Paraphoma chrysanthemicola</name>
    <dbReference type="NCBI Taxonomy" id="798071"/>
    <lineage>
        <taxon>Eukaryota</taxon>
        <taxon>Fungi</taxon>
        <taxon>Dikarya</taxon>
        <taxon>Ascomycota</taxon>
        <taxon>Pezizomycotina</taxon>
        <taxon>Dothideomycetes</taxon>
        <taxon>Pleosporomycetidae</taxon>
        <taxon>Pleosporales</taxon>
        <taxon>Pleosporineae</taxon>
        <taxon>Phaeosphaeriaceae</taxon>
        <taxon>Paraphoma</taxon>
    </lineage>
</organism>
<evidence type="ECO:0000259" key="3">
    <source>
        <dbReference type="PROSITE" id="PS51387"/>
    </source>
</evidence>
<dbReference type="Pfam" id="PF01565">
    <property type="entry name" value="FAD_binding_4"/>
    <property type="match status" value="1"/>
</dbReference>
<dbReference type="PANTHER" id="PTHR13878">
    <property type="entry name" value="GULONOLACTONE OXIDASE"/>
    <property type="match status" value="1"/>
</dbReference>
<feature type="domain" description="FAD-binding PCMH-type" evidence="3">
    <location>
        <begin position="173"/>
        <end position="354"/>
    </location>
</feature>
<evidence type="ECO:0000313" key="5">
    <source>
        <dbReference type="Proteomes" id="UP000813461"/>
    </source>
</evidence>
<keyword evidence="2" id="KW-0560">Oxidoreductase</keyword>
<evidence type="ECO:0000256" key="2">
    <source>
        <dbReference type="ARBA" id="ARBA00023002"/>
    </source>
</evidence>
<dbReference type="PANTHER" id="PTHR13878:SF91">
    <property type="entry name" value="FAD BINDING DOMAIN PROTEIN (AFU_ORTHOLOGUE AFUA_6G12070)-RELATED"/>
    <property type="match status" value="1"/>
</dbReference>
<dbReference type="InterPro" id="IPR016166">
    <property type="entry name" value="FAD-bd_PCMH"/>
</dbReference>
<dbReference type="InterPro" id="IPR036318">
    <property type="entry name" value="FAD-bd_PCMH-like_sf"/>
</dbReference>
<accession>A0A8K0R3U7</accession>
<dbReference type="Proteomes" id="UP000813461">
    <property type="component" value="Unassembled WGS sequence"/>
</dbReference>
<evidence type="ECO:0000313" key="4">
    <source>
        <dbReference type="EMBL" id="KAH7084537.1"/>
    </source>
</evidence>
<gene>
    <name evidence="4" type="ORF">FB567DRAFT_604438</name>
</gene>
<dbReference type="PROSITE" id="PS51387">
    <property type="entry name" value="FAD_PCMH"/>
    <property type="match status" value="1"/>
</dbReference>
<keyword evidence="5" id="KW-1185">Reference proteome</keyword>
<dbReference type="GO" id="GO:0071949">
    <property type="term" value="F:FAD binding"/>
    <property type="evidence" value="ECO:0007669"/>
    <property type="project" value="InterPro"/>
</dbReference>
<reference evidence="4" key="1">
    <citation type="journal article" date="2021" name="Nat. Commun.">
        <title>Genetic determinants of endophytism in the Arabidopsis root mycobiome.</title>
        <authorList>
            <person name="Mesny F."/>
            <person name="Miyauchi S."/>
            <person name="Thiergart T."/>
            <person name="Pickel B."/>
            <person name="Atanasova L."/>
            <person name="Karlsson M."/>
            <person name="Huettel B."/>
            <person name="Barry K.W."/>
            <person name="Haridas S."/>
            <person name="Chen C."/>
            <person name="Bauer D."/>
            <person name="Andreopoulos W."/>
            <person name="Pangilinan J."/>
            <person name="LaButti K."/>
            <person name="Riley R."/>
            <person name="Lipzen A."/>
            <person name="Clum A."/>
            <person name="Drula E."/>
            <person name="Henrissat B."/>
            <person name="Kohler A."/>
            <person name="Grigoriev I.V."/>
            <person name="Martin F.M."/>
            <person name="Hacquard S."/>
        </authorList>
    </citation>
    <scope>NUCLEOTIDE SEQUENCE</scope>
    <source>
        <strain evidence="4">MPI-SDFR-AT-0120</strain>
    </source>
</reference>
<dbReference type="InterPro" id="IPR012951">
    <property type="entry name" value="BBE"/>
</dbReference>
<dbReference type="InterPro" id="IPR050432">
    <property type="entry name" value="FAD-linked_Oxidoreductases_BP"/>
</dbReference>
<dbReference type="AlphaFoldDB" id="A0A8K0R3U7"/>
<sequence>MKCGGGIRHRLVGTVSNVLTFHHLLALPLNITMLPTTFLTLCLPLPILALNFAWERDQLSETDAQANPALRFASVSNATAKEECKTVPSDADWPSEQDWNAFNETLGGVLLKPRPLASVCYQGDGYDSKKCESLKANWAGMNLHSEDPTSVMSQWASGSTCPPTSFPNSTCTQGGYPAYVVRALTMRHIQLAVNFARNNNIRLVIKNSGHDFNGKSIGGYALGIWIHGLKDLAYYPNYTSPGEVYTGRAVAYSAGTQAYEGSTLMRQKGMTFLVAGGSTVGIAGGFLQGGGHSSFTSYYGLAADQVLALTAVTADGRVVEMHEGLNEDLFWAFRGGGGGTFGVITSVVVKAFPNTPLVSGSIRFSTTPPRGSNTSISTETFWAGMHAYWEYAIAICDAGGLGYNFIYPEGSANGLTFTVSISLPNRTLAQYREFIRPLLENLNDLGISIPIPTLKRSYAHNHNPYPPSSSHSRLAQRTLGETTGHTLIASRFFARTNFATPSALTQAHDAIRHIVEQGNYTFHGMNYAPIASLSGNPSNAVNPAFRTTVLHAQAYKGNEHWDGKSPILSREELTAEHDRLQAYMQVWRDVTPGSGSYINEGDAQDWDWKRVFYGNNYERLVSVKKRYDPDGVFWAVGGVGSDGWEVRDLDGGRREGIVVQDGRLCRV</sequence>
<dbReference type="EMBL" id="JAGMVJ010000012">
    <property type="protein sequence ID" value="KAH7084537.1"/>
    <property type="molecule type" value="Genomic_DNA"/>
</dbReference>
<dbReference type="OrthoDB" id="415825at2759"/>
<dbReference type="GO" id="GO:0016491">
    <property type="term" value="F:oxidoreductase activity"/>
    <property type="evidence" value="ECO:0007669"/>
    <property type="project" value="UniProtKB-KW"/>
</dbReference>
<dbReference type="InterPro" id="IPR016169">
    <property type="entry name" value="FAD-bd_PCMH_sub2"/>
</dbReference>
<dbReference type="Gene3D" id="3.30.465.10">
    <property type="match status" value="2"/>
</dbReference>
<dbReference type="Pfam" id="PF08031">
    <property type="entry name" value="BBE"/>
    <property type="match status" value="1"/>
</dbReference>
<evidence type="ECO:0000256" key="1">
    <source>
        <dbReference type="ARBA" id="ARBA00005466"/>
    </source>
</evidence>
<dbReference type="InterPro" id="IPR006094">
    <property type="entry name" value="Oxid_FAD_bind_N"/>
</dbReference>
<proteinExistence type="inferred from homology"/>
<comment type="caution">
    <text evidence="4">The sequence shown here is derived from an EMBL/GenBank/DDBJ whole genome shotgun (WGS) entry which is preliminary data.</text>
</comment>